<dbReference type="SUPFAM" id="SSF55718">
    <property type="entry name" value="SCP-like"/>
    <property type="match status" value="1"/>
</dbReference>
<comment type="caution">
    <text evidence="2">The sequence shown here is derived from an EMBL/GenBank/DDBJ whole genome shotgun (WGS) entry which is preliminary data.</text>
</comment>
<keyword evidence="3" id="KW-1185">Reference proteome</keyword>
<evidence type="ECO:0000313" key="2">
    <source>
        <dbReference type="EMBL" id="MFC6396010.1"/>
    </source>
</evidence>
<dbReference type="InterPro" id="IPR016181">
    <property type="entry name" value="Acyl_CoA_acyltransferase"/>
</dbReference>
<dbReference type="Pfam" id="PF13530">
    <property type="entry name" value="SCP2_2"/>
    <property type="match status" value="1"/>
</dbReference>
<dbReference type="Gene3D" id="3.30.1050.10">
    <property type="entry name" value="SCP2 sterol-binding domain"/>
    <property type="match status" value="1"/>
</dbReference>
<dbReference type="PROSITE" id="PS51186">
    <property type="entry name" value="GNAT"/>
    <property type="match status" value="1"/>
</dbReference>
<dbReference type="PANTHER" id="PTHR37817:SF1">
    <property type="entry name" value="N-ACETYLTRANSFERASE EIS"/>
    <property type="match status" value="1"/>
</dbReference>
<dbReference type="RefSeq" id="WP_343885369.1">
    <property type="nucleotide sequence ID" value="NZ_BAAAKI010000004.1"/>
</dbReference>
<dbReference type="InterPro" id="IPR051554">
    <property type="entry name" value="Acetyltransferase_Eis"/>
</dbReference>
<dbReference type="Gene3D" id="3.40.630.30">
    <property type="match status" value="2"/>
</dbReference>
<dbReference type="Pfam" id="PF13527">
    <property type="entry name" value="Acetyltransf_9"/>
    <property type="match status" value="1"/>
</dbReference>
<name>A0ABW1X0F6_9ACTN</name>
<dbReference type="EC" id="2.3.1.-" evidence="2"/>
<organism evidence="2 3">
    <name type="scientific">Luteococcus sanguinis</name>
    <dbReference type="NCBI Taxonomy" id="174038"/>
    <lineage>
        <taxon>Bacteria</taxon>
        <taxon>Bacillati</taxon>
        <taxon>Actinomycetota</taxon>
        <taxon>Actinomycetes</taxon>
        <taxon>Propionibacteriales</taxon>
        <taxon>Propionibacteriaceae</taxon>
        <taxon>Luteococcus</taxon>
    </lineage>
</organism>
<dbReference type="InterPro" id="IPR000182">
    <property type="entry name" value="GNAT_dom"/>
</dbReference>
<gene>
    <name evidence="2" type="ORF">ACFP57_03260</name>
</gene>
<dbReference type="InterPro" id="IPR025559">
    <property type="entry name" value="Eis_dom"/>
</dbReference>
<feature type="domain" description="N-acetyltransferase" evidence="1">
    <location>
        <begin position="42"/>
        <end position="168"/>
    </location>
</feature>
<reference evidence="3" key="1">
    <citation type="journal article" date="2019" name="Int. J. Syst. Evol. Microbiol.">
        <title>The Global Catalogue of Microorganisms (GCM) 10K type strain sequencing project: providing services to taxonomists for standard genome sequencing and annotation.</title>
        <authorList>
            <consortium name="The Broad Institute Genomics Platform"/>
            <consortium name="The Broad Institute Genome Sequencing Center for Infectious Disease"/>
            <person name="Wu L."/>
            <person name="Ma J."/>
        </authorList>
    </citation>
    <scope>NUCLEOTIDE SEQUENCE [LARGE SCALE GENOMIC DNA]</scope>
    <source>
        <strain evidence="3">CGMCC 1.15277</strain>
    </source>
</reference>
<dbReference type="Proteomes" id="UP001596266">
    <property type="component" value="Unassembled WGS sequence"/>
</dbReference>
<dbReference type="PANTHER" id="PTHR37817">
    <property type="entry name" value="N-ACETYLTRANSFERASE EIS"/>
    <property type="match status" value="1"/>
</dbReference>
<keyword evidence="2" id="KW-0808">Transferase</keyword>
<keyword evidence="2" id="KW-0012">Acyltransferase</keyword>
<dbReference type="GO" id="GO:0016746">
    <property type="term" value="F:acyltransferase activity"/>
    <property type="evidence" value="ECO:0007669"/>
    <property type="project" value="UniProtKB-KW"/>
</dbReference>
<dbReference type="EMBL" id="JBHSUA010000009">
    <property type="protein sequence ID" value="MFC6396010.1"/>
    <property type="molecule type" value="Genomic_DNA"/>
</dbReference>
<evidence type="ECO:0000313" key="3">
    <source>
        <dbReference type="Proteomes" id="UP001596266"/>
    </source>
</evidence>
<dbReference type="InterPro" id="IPR036527">
    <property type="entry name" value="SCP2_sterol-bd_dom_sf"/>
</dbReference>
<evidence type="ECO:0000259" key="1">
    <source>
        <dbReference type="PROSITE" id="PS51186"/>
    </source>
</evidence>
<sequence length="414" mass="44805">MDERYTHTTFDVAGELDERGRAWIAASRIGFAQGTSSEENTRRWWDGAAIDGQRWHAIHREPAWPGLGLDEVPVATFATMNHDVNVGGGRMLPSCFVLDVSVRASDRRQGLMRELMESALRRAANEGLALASLTATEATLYGRFGFGVATRVERVSVDLGTRFQLQHSPTARVELADPRAIADVVDRLHDDFARTHLGAHQRVAMRTSFLSGEWDWGTMAPNTEIRAAVAIGDRGPVGAVTWKVSDGTAQVLDLVGDELALWQYLANLDLVESGSYGSMQAGSALRAALVDERVVSTDSTADQIWLRLLDVPKALVARGWDVDGTVTLLVSDPLAITDGCWRVVVSGGVAEVVAVDESEAEVSLGVRELAELYLGTGNALVLAAAGRITGDAEAIRRVARMFTTPEPAQNKIVF</sequence>
<dbReference type="SUPFAM" id="SSF55729">
    <property type="entry name" value="Acyl-CoA N-acyltransferases (Nat)"/>
    <property type="match status" value="1"/>
</dbReference>
<proteinExistence type="predicted"/>
<accession>A0ABW1X0F6</accession>
<protein>
    <submittedName>
        <fullName evidence="2">GNAT family N-acetyltransferase</fullName>
        <ecNumber evidence="2">2.3.1.-</ecNumber>
    </submittedName>
</protein>